<proteinExistence type="inferred from homology"/>
<dbReference type="InterPro" id="IPR013785">
    <property type="entry name" value="Aldolase_TIM"/>
</dbReference>
<keyword evidence="14" id="KW-1185">Reference proteome</keyword>
<feature type="domain" description="Thiamine phosphate synthase/TenI" evidence="12">
    <location>
        <begin position="10"/>
        <end position="182"/>
    </location>
</feature>
<evidence type="ECO:0000313" key="13">
    <source>
        <dbReference type="EMBL" id="RFM35911.1"/>
    </source>
</evidence>
<evidence type="ECO:0000256" key="4">
    <source>
        <dbReference type="ARBA" id="ARBA00022842"/>
    </source>
</evidence>
<reference evidence="13 14" key="1">
    <citation type="submission" date="2018-08" db="EMBL/GenBank/DDBJ databases">
        <title>Chitinophaga sp. K20C18050901, a novel bacterium isolated from forest soil.</title>
        <authorList>
            <person name="Wang C."/>
        </authorList>
    </citation>
    <scope>NUCLEOTIDE SEQUENCE [LARGE SCALE GENOMIC DNA]</scope>
    <source>
        <strain evidence="13 14">K20C18050901</strain>
    </source>
</reference>
<evidence type="ECO:0000256" key="3">
    <source>
        <dbReference type="ARBA" id="ARBA00022723"/>
    </source>
</evidence>
<dbReference type="Gene3D" id="3.20.20.70">
    <property type="entry name" value="Aldolase class I"/>
    <property type="match status" value="1"/>
</dbReference>
<name>A0A3E1P6V9_9BACT</name>
<dbReference type="InterPro" id="IPR034291">
    <property type="entry name" value="TMP_synthase"/>
</dbReference>
<evidence type="ECO:0000256" key="6">
    <source>
        <dbReference type="ARBA" id="ARBA00047334"/>
    </source>
</evidence>
<dbReference type="NCBIfam" id="TIGR00693">
    <property type="entry name" value="thiE"/>
    <property type="match status" value="1"/>
</dbReference>
<feature type="binding site" evidence="9">
    <location>
        <position position="65"/>
    </location>
    <ligand>
        <name>Mg(2+)</name>
        <dbReference type="ChEBI" id="CHEBI:18420"/>
    </ligand>
</feature>
<evidence type="ECO:0000256" key="2">
    <source>
        <dbReference type="ARBA" id="ARBA00022679"/>
    </source>
</evidence>
<keyword evidence="2 9" id="KW-0808">Transferase</keyword>
<feature type="binding site" evidence="9">
    <location>
        <position position="132"/>
    </location>
    <ligand>
        <name>4-amino-2-methyl-5-(diphosphooxymethyl)pyrimidine</name>
        <dbReference type="ChEBI" id="CHEBI:57841"/>
    </ligand>
</feature>
<evidence type="ECO:0000259" key="12">
    <source>
        <dbReference type="Pfam" id="PF02581"/>
    </source>
</evidence>
<evidence type="ECO:0000313" key="14">
    <source>
        <dbReference type="Proteomes" id="UP000261174"/>
    </source>
</evidence>
<feature type="binding site" evidence="9">
    <location>
        <begin position="32"/>
        <end position="36"/>
    </location>
    <ligand>
        <name>4-amino-2-methyl-5-(diphosphooxymethyl)pyrimidine</name>
        <dbReference type="ChEBI" id="CHEBI:57841"/>
    </ligand>
</feature>
<keyword evidence="4 9" id="KW-0460">Magnesium</keyword>
<evidence type="ECO:0000256" key="1">
    <source>
        <dbReference type="ARBA" id="ARBA00005165"/>
    </source>
</evidence>
<comment type="caution">
    <text evidence="13">The sequence shown here is derived from an EMBL/GenBank/DDBJ whole genome shotgun (WGS) entry which is preliminary data.</text>
</comment>
<organism evidence="13 14">
    <name type="scientific">Chitinophaga silvisoli</name>
    <dbReference type="NCBI Taxonomy" id="2291814"/>
    <lineage>
        <taxon>Bacteria</taxon>
        <taxon>Pseudomonadati</taxon>
        <taxon>Bacteroidota</taxon>
        <taxon>Chitinophagia</taxon>
        <taxon>Chitinophagales</taxon>
        <taxon>Chitinophagaceae</taxon>
        <taxon>Chitinophaga</taxon>
    </lineage>
</organism>
<feature type="binding site" evidence="9">
    <location>
        <position position="64"/>
    </location>
    <ligand>
        <name>4-amino-2-methyl-5-(diphosphooxymethyl)pyrimidine</name>
        <dbReference type="ChEBI" id="CHEBI:57841"/>
    </ligand>
</feature>
<dbReference type="CDD" id="cd00564">
    <property type="entry name" value="TMP_TenI"/>
    <property type="match status" value="1"/>
</dbReference>
<comment type="catalytic activity">
    <reaction evidence="6 9 10">
        <text>4-methyl-5-(2-phosphooxyethyl)-thiazole + 4-amino-2-methyl-5-(diphosphooxymethyl)pyrimidine + H(+) = thiamine phosphate + diphosphate</text>
        <dbReference type="Rhea" id="RHEA:22328"/>
        <dbReference type="ChEBI" id="CHEBI:15378"/>
        <dbReference type="ChEBI" id="CHEBI:33019"/>
        <dbReference type="ChEBI" id="CHEBI:37575"/>
        <dbReference type="ChEBI" id="CHEBI:57841"/>
        <dbReference type="ChEBI" id="CHEBI:58296"/>
        <dbReference type="EC" id="2.5.1.3"/>
    </reaction>
</comment>
<dbReference type="OrthoDB" id="9812206at2"/>
<dbReference type="InterPro" id="IPR022998">
    <property type="entry name" value="ThiamineP_synth_TenI"/>
</dbReference>
<dbReference type="InterPro" id="IPR036206">
    <property type="entry name" value="ThiamineP_synth_sf"/>
</dbReference>
<dbReference type="UniPathway" id="UPA00060">
    <property type="reaction ID" value="UER00141"/>
</dbReference>
<feature type="binding site" evidence="9">
    <location>
        <position position="103"/>
    </location>
    <ligand>
        <name>4-amino-2-methyl-5-(diphosphooxymethyl)pyrimidine</name>
        <dbReference type="ChEBI" id="CHEBI:57841"/>
    </ligand>
</feature>
<dbReference type="NCBIfam" id="NF000736">
    <property type="entry name" value="PRK00043.2-3"/>
    <property type="match status" value="1"/>
</dbReference>
<dbReference type="GO" id="GO:0004789">
    <property type="term" value="F:thiamine-phosphate diphosphorylase activity"/>
    <property type="evidence" value="ECO:0007669"/>
    <property type="project" value="UniProtKB-UniRule"/>
</dbReference>
<accession>A0A3E1P6V9</accession>
<comment type="cofactor">
    <cofactor evidence="9">
        <name>Mg(2+)</name>
        <dbReference type="ChEBI" id="CHEBI:18420"/>
    </cofactor>
    <text evidence="9">Binds 1 Mg(2+) ion per subunit.</text>
</comment>
<evidence type="ECO:0000256" key="7">
    <source>
        <dbReference type="ARBA" id="ARBA00047851"/>
    </source>
</evidence>
<dbReference type="GO" id="GO:0005737">
    <property type="term" value="C:cytoplasm"/>
    <property type="evidence" value="ECO:0007669"/>
    <property type="project" value="TreeGrafter"/>
</dbReference>
<dbReference type="EC" id="2.5.1.3" evidence="9"/>
<feature type="binding site" evidence="9">
    <location>
        <position position="162"/>
    </location>
    <ligand>
        <name>2-[(2R,5Z)-2-carboxy-4-methylthiazol-5(2H)-ylidene]ethyl phosphate</name>
        <dbReference type="ChEBI" id="CHEBI:62899"/>
    </ligand>
</feature>
<sequence length="210" mass="22600">MISIQYISQQTDTYSHLDNIRMACEAGCKWIQLRMKQADIPTITATAALAKEVCDAHGATLIINDHPDIAALVDAHGTHVGKEDMTVAAARRILGPHKIVGGTANTLEDILQHVADGADYVGIGPYRFTKTKEKLSPILGLEGIRNIMAQLDVKIPVIAIGGITMEDVPDLFRTGIQGIAVSGLITHATDKRQLLSSLYQTIPHAITSNS</sequence>
<comment type="function">
    <text evidence="9">Condenses 4-methyl-5-(beta-hydroxyethyl)thiazole monophosphate (THZ-P) and 2-methyl-4-amino-5-hydroxymethyl pyrimidine pyrophosphate (HMP-PP) to form thiamine monophosphate (TMP).</text>
</comment>
<comment type="catalytic activity">
    <reaction evidence="7 9 10">
        <text>2-(2-carboxy-4-methylthiazol-5-yl)ethyl phosphate + 4-amino-2-methyl-5-(diphosphooxymethyl)pyrimidine + 2 H(+) = thiamine phosphate + CO2 + diphosphate</text>
        <dbReference type="Rhea" id="RHEA:47848"/>
        <dbReference type="ChEBI" id="CHEBI:15378"/>
        <dbReference type="ChEBI" id="CHEBI:16526"/>
        <dbReference type="ChEBI" id="CHEBI:33019"/>
        <dbReference type="ChEBI" id="CHEBI:37575"/>
        <dbReference type="ChEBI" id="CHEBI:57841"/>
        <dbReference type="ChEBI" id="CHEBI:62890"/>
        <dbReference type="EC" id="2.5.1.3"/>
    </reaction>
</comment>
<comment type="similarity">
    <text evidence="9 10">Belongs to the thiamine-phosphate synthase family.</text>
</comment>
<evidence type="ECO:0000256" key="8">
    <source>
        <dbReference type="ARBA" id="ARBA00047883"/>
    </source>
</evidence>
<evidence type="ECO:0000256" key="9">
    <source>
        <dbReference type="HAMAP-Rule" id="MF_00097"/>
    </source>
</evidence>
<dbReference type="Pfam" id="PF02581">
    <property type="entry name" value="TMP-TENI"/>
    <property type="match status" value="1"/>
</dbReference>
<comment type="caution">
    <text evidence="9">Lacks conserved residue(s) required for the propagation of feature annotation.</text>
</comment>
<evidence type="ECO:0000256" key="11">
    <source>
        <dbReference type="RuleBase" id="RU004253"/>
    </source>
</evidence>
<dbReference type="AlphaFoldDB" id="A0A3E1P6V9"/>
<dbReference type="Proteomes" id="UP000261174">
    <property type="component" value="Unassembled WGS sequence"/>
</dbReference>
<evidence type="ECO:0000256" key="10">
    <source>
        <dbReference type="RuleBase" id="RU003826"/>
    </source>
</evidence>
<dbReference type="SUPFAM" id="SSF51391">
    <property type="entry name" value="Thiamin phosphate synthase"/>
    <property type="match status" value="1"/>
</dbReference>
<dbReference type="GO" id="GO:0009229">
    <property type="term" value="P:thiamine diphosphate biosynthetic process"/>
    <property type="evidence" value="ECO:0007669"/>
    <property type="project" value="UniProtKB-UniRule"/>
</dbReference>
<dbReference type="GO" id="GO:0000287">
    <property type="term" value="F:magnesium ion binding"/>
    <property type="evidence" value="ECO:0007669"/>
    <property type="project" value="UniProtKB-UniRule"/>
</dbReference>
<comment type="pathway">
    <text evidence="1 9 11">Cofactor biosynthesis; thiamine diphosphate biosynthesis; thiamine phosphate from 4-amino-2-methyl-5-diphosphomethylpyrimidine and 4-methyl-5-(2-phosphoethyl)-thiazole: step 1/1.</text>
</comment>
<keyword evidence="5 9" id="KW-0784">Thiamine biosynthesis</keyword>
<dbReference type="PANTHER" id="PTHR20857">
    <property type="entry name" value="THIAMINE-PHOSPHATE PYROPHOSPHORYLASE"/>
    <property type="match status" value="1"/>
</dbReference>
<dbReference type="HAMAP" id="MF_00097">
    <property type="entry name" value="TMP_synthase"/>
    <property type="match status" value="1"/>
</dbReference>
<dbReference type="GO" id="GO:0009228">
    <property type="term" value="P:thiamine biosynthetic process"/>
    <property type="evidence" value="ECO:0007669"/>
    <property type="project" value="UniProtKB-KW"/>
</dbReference>
<comment type="catalytic activity">
    <reaction evidence="8 9 10">
        <text>2-[(2R,5Z)-2-carboxy-4-methylthiazol-5(2H)-ylidene]ethyl phosphate + 4-amino-2-methyl-5-(diphosphooxymethyl)pyrimidine + 2 H(+) = thiamine phosphate + CO2 + diphosphate</text>
        <dbReference type="Rhea" id="RHEA:47844"/>
        <dbReference type="ChEBI" id="CHEBI:15378"/>
        <dbReference type="ChEBI" id="CHEBI:16526"/>
        <dbReference type="ChEBI" id="CHEBI:33019"/>
        <dbReference type="ChEBI" id="CHEBI:37575"/>
        <dbReference type="ChEBI" id="CHEBI:57841"/>
        <dbReference type="ChEBI" id="CHEBI:62899"/>
        <dbReference type="EC" id="2.5.1.3"/>
    </reaction>
</comment>
<feature type="binding site" evidence="9">
    <location>
        <position position="84"/>
    </location>
    <ligand>
        <name>Mg(2+)</name>
        <dbReference type="ChEBI" id="CHEBI:18420"/>
    </ligand>
</feature>
<dbReference type="EMBL" id="QTJV01000002">
    <property type="protein sequence ID" value="RFM35911.1"/>
    <property type="molecule type" value="Genomic_DNA"/>
</dbReference>
<evidence type="ECO:0000256" key="5">
    <source>
        <dbReference type="ARBA" id="ARBA00022977"/>
    </source>
</evidence>
<dbReference type="PANTHER" id="PTHR20857:SF15">
    <property type="entry name" value="THIAMINE-PHOSPHATE SYNTHASE"/>
    <property type="match status" value="1"/>
</dbReference>
<protein>
    <recommendedName>
        <fullName evidence="9">Thiamine-phosphate synthase</fullName>
        <shortName evidence="9">TP synthase</shortName>
        <shortName evidence="9">TPS</shortName>
        <ecNumber evidence="9">2.5.1.3</ecNumber>
    </recommendedName>
    <alternativeName>
        <fullName evidence="9">Thiamine-phosphate pyrophosphorylase</fullName>
        <shortName evidence="9">TMP pyrophosphorylase</shortName>
        <shortName evidence="9">TMP-PPase</shortName>
    </alternativeName>
</protein>
<keyword evidence="3 9" id="KW-0479">Metal-binding</keyword>
<gene>
    <name evidence="9" type="primary">thiE</name>
    <name evidence="13" type="ORF">DXN04_08740</name>
</gene>
<feature type="binding site" evidence="9">
    <location>
        <begin position="129"/>
        <end position="131"/>
    </location>
    <ligand>
        <name>2-[(2R,5Z)-2-carboxy-4-methylthiazol-5(2H)-ylidene]ethyl phosphate</name>
        <dbReference type="ChEBI" id="CHEBI:62899"/>
    </ligand>
</feature>